<dbReference type="EMBL" id="CP061800">
    <property type="protein sequence ID" value="QTA93242.1"/>
    <property type="molecule type" value="Genomic_DNA"/>
</dbReference>
<keyword evidence="1" id="KW-0732">Signal</keyword>
<dbReference type="RefSeq" id="WP_207680274.1">
    <property type="nucleotide sequence ID" value="NZ_CP061800.1"/>
</dbReference>
<reference evidence="2" key="1">
    <citation type="journal article" date="2021" name="Microb. Physiol.">
        <title>Proteogenomic Insights into the Physiology of Marine, Sulfate-Reducing, Filamentous Desulfonema limicola and Desulfonema magnum.</title>
        <authorList>
            <person name="Schnaars V."/>
            <person name="Wohlbrand L."/>
            <person name="Scheve S."/>
            <person name="Hinrichs C."/>
            <person name="Reinhardt R."/>
            <person name="Rabus R."/>
        </authorList>
    </citation>
    <scope>NUCLEOTIDE SEQUENCE</scope>
    <source>
        <strain evidence="2">4be13</strain>
    </source>
</reference>
<evidence type="ECO:0000256" key="1">
    <source>
        <dbReference type="SAM" id="SignalP"/>
    </source>
</evidence>
<gene>
    <name evidence="2" type="ORF">dnm_093430</name>
</gene>
<dbReference type="AlphaFoldDB" id="A0A975BXA8"/>
<sequence>MTNFKTAFIFALAMVVTCAFASSALADDTITQTIEYAGNATALGAKITLQDGCSFVNVVDGDNAPEITPKAGAAGTLDFAWINIPASPFTFSYTVSGDGCSAEISEIIVKE</sequence>
<feature type="chain" id="PRO_5037815836" evidence="1">
    <location>
        <begin position="27"/>
        <end position="111"/>
    </location>
</feature>
<dbReference type="Proteomes" id="UP000663722">
    <property type="component" value="Chromosome"/>
</dbReference>
<evidence type="ECO:0000313" key="2">
    <source>
        <dbReference type="EMBL" id="QTA93242.1"/>
    </source>
</evidence>
<name>A0A975BXA8_9BACT</name>
<dbReference type="KEGG" id="dmm:dnm_093430"/>
<feature type="signal peptide" evidence="1">
    <location>
        <begin position="1"/>
        <end position="26"/>
    </location>
</feature>
<keyword evidence="3" id="KW-1185">Reference proteome</keyword>
<accession>A0A975BXA8</accession>
<evidence type="ECO:0000313" key="3">
    <source>
        <dbReference type="Proteomes" id="UP000663722"/>
    </source>
</evidence>
<protein>
    <submittedName>
        <fullName evidence="2">Uncharacterized protein</fullName>
    </submittedName>
</protein>
<organism evidence="2 3">
    <name type="scientific">Desulfonema magnum</name>
    <dbReference type="NCBI Taxonomy" id="45655"/>
    <lineage>
        <taxon>Bacteria</taxon>
        <taxon>Pseudomonadati</taxon>
        <taxon>Thermodesulfobacteriota</taxon>
        <taxon>Desulfobacteria</taxon>
        <taxon>Desulfobacterales</taxon>
        <taxon>Desulfococcaceae</taxon>
        <taxon>Desulfonema</taxon>
    </lineage>
</organism>
<proteinExistence type="predicted"/>